<dbReference type="Proteomes" id="UP000698924">
    <property type="component" value="Unassembled WGS sequence"/>
</dbReference>
<name>A0AA41DBK8_9BACT</name>
<comment type="caution">
    <text evidence="3">The sequence shown here is derived from an EMBL/GenBank/DDBJ whole genome shotgun (WGS) entry which is preliminary data.</text>
</comment>
<keyword evidence="4" id="KW-1185">Reference proteome</keyword>
<sequence>MGGKPVDVAEYRYFCSKHVEESASLEQFINFKLKALAAEKNQLDTVPDIRLLLSSYCHGLLQQCLWNNGHADSLINEYSRLLQKRKYAGRALVSHIFKYIPQNVSAWRLHEIETQMDSLYQLLKDGKVQFDECVNRFSEDKGTFWVTLLQMPVEFEEVVFNLPVGKVSNPFFTPQGIHIVKVLEYQKQLDSEKVRQGLEERLLNQPNSRLLLSSIDSLKQCYGYMPDKSGVEELLREGKSTNTLFTLNGKAYTGVDFALFARTYPASVRKQLDAFVAKSVLDCAYTHLGADGSDLRWELCFFRDSLLGSAIVHREIRNLVKTDSAGIAKYFKKHAKRYNWPEERYDGIVLHCKTKRMAKQVRKFLKKIPQEDWTEAIRLGVNTGGQANVVAERGLFAPGDNAFVDSRIFKKDKPQSLADYPYWIVLGEKRKGPVRWEDVGQQIWTDYYRNLEDGWLHQLRRDSKVEINEEVLKTVNSH</sequence>
<dbReference type="InterPro" id="IPR050245">
    <property type="entry name" value="PrsA_foldase"/>
</dbReference>
<dbReference type="Gene3D" id="3.10.50.40">
    <property type="match status" value="1"/>
</dbReference>
<evidence type="ECO:0000313" key="4">
    <source>
        <dbReference type="Proteomes" id="UP000698924"/>
    </source>
</evidence>
<dbReference type="GO" id="GO:0003755">
    <property type="term" value="F:peptidyl-prolyl cis-trans isomerase activity"/>
    <property type="evidence" value="ECO:0007669"/>
    <property type="project" value="UniProtKB-KW"/>
</dbReference>
<dbReference type="PANTHER" id="PTHR47245">
    <property type="entry name" value="PEPTIDYLPROLYL ISOMERASE"/>
    <property type="match status" value="1"/>
</dbReference>
<proteinExistence type="predicted"/>
<organism evidence="3 4">
    <name type="scientific">Caecibacteroides pullorum</name>
    <dbReference type="NCBI Taxonomy" id="2725562"/>
    <lineage>
        <taxon>Bacteria</taxon>
        <taxon>Pseudomonadati</taxon>
        <taxon>Bacteroidota</taxon>
        <taxon>Bacteroidia</taxon>
        <taxon>Bacteroidales</taxon>
        <taxon>Bacteroidaceae</taxon>
        <taxon>Caecibacteroides</taxon>
    </lineage>
</organism>
<evidence type="ECO:0000259" key="2">
    <source>
        <dbReference type="PROSITE" id="PS50198"/>
    </source>
</evidence>
<accession>A0AA41DBK8</accession>
<evidence type="ECO:0000313" key="3">
    <source>
        <dbReference type="EMBL" id="MBM6857837.1"/>
    </source>
</evidence>
<dbReference type="SUPFAM" id="SSF54534">
    <property type="entry name" value="FKBP-like"/>
    <property type="match status" value="1"/>
</dbReference>
<gene>
    <name evidence="3" type="ORF">H6D15_09545</name>
</gene>
<dbReference type="AlphaFoldDB" id="A0AA41DBK8"/>
<protein>
    <submittedName>
        <fullName evidence="3">Peptidylprolyl isomerase</fullName>
    </submittedName>
</protein>
<keyword evidence="1 3" id="KW-0413">Isomerase</keyword>
<feature type="domain" description="PpiC" evidence="2">
    <location>
        <begin position="88"/>
        <end position="184"/>
    </location>
</feature>
<dbReference type="InterPro" id="IPR000297">
    <property type="entry name" value="PPIase_PpiC"/>
</dbReference>
<dbReference type="RefSeq" id="WP_204972058.1">
    <property type="nucleotide sequence ID" value="NZ_JAAZTS010000013.1"/>
</dbReference>
<dbReference type="PANTHER" id="PTHR47245:SF2">
    <property type="entry name" value="PEPTIDYL-PROLYL CIS-TRANS ISOMERASE HP_0175-RELATED"/>
    <property type="match status" value="1"/>
</dbReference>
<dbReference type="EMBL" id="JACJMO010000013">
    <property type="protein sequence ID" value="MBM6857837.1"/>
    <property type="molecule type" value="Genomic_DNA"/>
</dbReference>
<evidence type="ECO:0000256" key="1">
    <source>
        <dbReference type="PROSITE-ProRule" id="PRU00278"/>
    </source>
</evidence>
<dbReference type="InterPro" id="IPR046357">
    <property type="entry name" value="PPIase_dom_sf"/>
</dbReference>
<reference evidence="3 4" key="1">
    <citation type="journal article" date="2021" name="Sci. Rep.">
        <title>The distribution of antibiotic resistance genes in chicken gut microbiota commensals.</title>
        <authorList>
            <person name="Juricova H."/>
            <person name="Matiasovicova J."/>
            <person name="Kubasova T."/>
            <person name="Cejkova D."/>
            <person name="Rychlik I."/>
        </authorList>
    </citation>
    <scope>NUCLEOTIDE SEQUENCE [LARGE SCALE GENOMIC DNA]</scope>
    <source>
        <strain evidence="3 4">An421</strain>
    </source>
</reference>
<keyword evidence="1" id="KW-0697">Rotamase</keyword>
<dbReference type="PROSITE" id="PS50198">
    <property type="entry name" value="PPIC_PPIASE_2"/>
    <property type="match status" value="1"/>
</dbReference>
<dbReference type="Pfam" id="PF00639">
    <property type="entry name" value="Rotamase"/>
    <property type="match status" value="1"/>
</dbReference>